<keyword evidence="6" id="KW-0693">Viral RNA replication</keyword>
<feature type="binding site" evidence="9">
    <location>
        <position position="462"/>
    </location>
    <ligand>
        <name>Mg(2+)</name>
        <dbReference type="ChEBI" id="CHEBI:18420"/>
        <label>2</label>
    </ligand>
</feature>
<gene>
    <name evidence="12" type="ORF">H2Bulk35116_000003</name>
</gene>
<keyword evidence="9" id="KW-0460">Magnesium</keyword>
<dbReference type="GO" id="GO:0046872">
    <property type="term" value="F:metal ion binding"/>
    <property type="evidence" value="ECO:0007669"/>
    <property type="project" value="UniProtKB-KW"/>
</dbReference>
<dbReference type="EMBL" id="MN034732">
    <property type="protein sequence ID" value="QDH89276.1"/>
    <property type="molecule type" value="Genomic_RNA"/>
</dbReference>
<evidence type="ECO:0000256" key="9">
    <source>
        <dbReference type="PIRSR" id="PIRSR605093-1"/>
    </source>
</evidence>
<evidence type="ECO:0000256" key="8">
    <source>
        <dbReference type="ARBA" id="ARBA00048744"/>
    </source>
</evidence>
<organism evidence="12">
    <name type="scientific">Leviviridae sp</name>
    <dbReference type="NCBI Taxonomy" id="2027243"/>
    <lineage>
        <taxon>Viruses</taxon>
        <taxon>Riboviria</taxon>
        <taxon>Orthornavirae</taxon>
        <taxon>Lenarviricota</taxon>
        <taxon>Leviviricetes</taxon>
        <taxon>Norzivirales</taxon>
        <taxon>Fiersviridae</taxon>
    </lineage>
</organism>
<feature type="binding site" evidence="9">
    <location>
        <position position="365"/>
    </location>
    <ligand>
        <name>Mg(2+)</name>
        <dbReference type="ChEBI" id="CHEBI:18420"/>
        <label>2</label>
    </ligand>
</feature>
<feature type="domain" description="RdRp catalytic" evidence="11">
    <location>
        <begin position="350"/>
        <end position="494"/>
    </location>
</feature>
<evidence type="ECO:0000256" key="7">
    <source>
        <dbReference type="ARBA" id="ARBA00030248"/>
    </source>
</evidence>
<reference evidence="12" key="1">
    <citation type="submission" date="2019-05" db="EMBL/GenBank/DDBJ databases">
        <title>Metatranscriptomic reconstruction reveals RNA viruses with the potential to shape carbon cycling in soil.</title>
        <authorList>
            <person name="Starr E.P."/>
            <person name="Nuccio E."/>
            <person name="Pett-Ridge J."/>
            <person name="Banfield J.F."/>
            <person name="Firestone M.K."/>
        </authorList>
    </citation>
    <scope>NUCLEOTIDE SEQUENCE</scope>
    <source>
        <strain evidence="12">H2_Bulk_35_scaffold_116</strain>
    </source>
</reference>
<feature type="compositionally biased region" description="Low complexity" evidence="10">
    <location>
        <begin position="261"/>
        <end position="272"/>
    </location>
</feature>
<name>A0A514D6R7_9VIRU</name>
<comment type="catalytic activity">
    <reaction evidence="8">
        <text>RNA(n) + a ribonucleoside 5'-triphosphate = RNA(n+1) + diphosphate</text>
        <dbReference type="Rhea" id="RHEA:21248"/>
        <dbReference type="Rhea" id="RHEA-COMP:14527"/>
        <dbReference type="Rhea" id="RHEA-COMP:17342"/>
        <dbReference type="ChEBI" id="CHEBI:33019"/>
        <dbReference type="ChEBI" id="CHEBI:61557"/>
        <dbReference type="ChEBI" id="CHEBI:140395"/>
        <dbReference type="EC" id="2.7.7.48"/>
    </reaction>
</comment>
<dbReference type="Pfam" id="PF03431">
    <property type="entry name" value="RNA_replicase_B"/>
    <property type="match status" value="1"/>
</dbReference>
<keyword evidence="3" id="KW-0808">Transferase</keyword>
<evidence type="ECO:0000259" key="11">
    <source>
        <dbReference type="PROSITE" id="PS50522"/>
    </source>
</evidence>
<evidence type="ECO:0000256" key="4">
    <source>
        <dbReference type="ARBA" id="ARBA00022695"/>
    </source>
</evidence>
<comment type="cofactor">
    <cofactor evidence="9">
        <name>Mg(2+)</name>
        <dbReference type="ChEBI" id="CHEBI:18420"/>
    </cofactor>
    <text evidence="9">Binds 2 Mg(2+) per subunit.</text>
</comment>
<keyword evidence="4" id="KW-0548">Nucleotidyltransferase</keyword>
<dbReference type="GO" id="GO:0000166">
    <property type="term" value="F:nucleotide binding"/>
    <property type="evidence" value="ECO:0007669"/>
    <property type="project" value="UniProtKB-KW"/>
</dbReference>
<feature type="region of interest" description="Disordered" evidence="10">
    <location>
        <begin position="241"/>
        <end position="274"/>
    </location>
</feature>
<evidence type="ECO:0000256" key="5">
    <source>
        <dbReference type="ARBA" id="ARBA00022741"/>
    </source>
</evidence>
<dbReference type="GO" id="GO:0039694">
    <property type="term" value="P:viral RNA genome replication"/>
    <property type="evidence" value="ECO:0007669"/>
    <property type="project" value="InterPro"/>
</dbReference>
<feature type="binding site" evidence="9">
    <location>
        <position position="463"/>
    </location>
    <ligand>
        <name>Mg(2+)</name>
        <dbReference type="ChEBI" id="CHEBI:18420"/>
        <label>2</label>
    </ligand>
</feature>
<keyword evidence="5" id="KW-0547">Nucleotide-binding</keyword>
<evidence type="ECO:0000256" key="10">
    <source>
        <dbReference type="SAM" id="MobiDB-lite"/>
    </source>
</evidence>
<evidence type="ECO:0000256" key="6">
    <source>
        <dbReference type="ARBA" id="ARBA00022953"/>
    </source>
</evidence>
<dbReference type="SUPFAM" id="SSF56672">
    <property type="entry name" value="DNA/RNA polymerases"/>
    <property type="match status" value="1"/>
</dbReference>
<sequence>MKSPIALLLSLLDDTERLNPGVKGLKRDKVTLERRFENEGLGFLTKALPAYADALLLGLSTRQFTCPEGFKRAKGRAIPCLFSGMLCEVFDPFTGTLIESPDIGVLKCLYGILKFYKKAQVSAEDEDKLHQKAVNEFYQCDESASRVIIPDRHDHHIGRVSKILLNSLNSKEIENGNYRHGPGAVYEGFRANQKWSALYDAVWRDGNILHEFGLWGPSDNSVCPREHNSCSTPYEKSEVALSERLVGHRSPTARLPRRENGSSPKGKRSSSGANNRRISLESSYVFGASRSSARLISVAKNSTSRRTITVEPMLNQFIQQGLNTLLRDSISECKVLGNSIALSRQGLNQKLALEGSLLDNWATIDLKSASDLLSLKLVRSVFRHNAQFLERMMECRSPSVECSNKETLDLGKFAGMGNALTFPVQSICFAVICLAAILDQDGNSPSYWNLRRASRHIRVYGDDIIVAKRYAHQCVAWLQEVGLKINLKKSFLEGNFKESCGVDAWRGVDITPHYLKHHPDSTATSPNVLAGFVALSNHMWLDGLYSASTWLQEFVEEAIGSRLPLVSRDSGSFGWVSRTDAMTPHKWCRRTHKFLTRTYALKSVRIRDELDGYPALWKCLMKLAARSPENQDDEQEEYIKSIKSLIPKPMAEDPDHLQSTVMRYTYRMCRRWVPTQVRDGLNLAL</sequence>
<evidence type="ECO:0000256" key="2">
    <source>
        <dbReference type="ARBA" id="ARBA00022484"/>
    </source>
</evidence>
<protein>
    <recommendedName>
        <fullName evidence="1">RNA-directed RNA polymerase</fullName>
        <ecNumber evidence="1">2.7.7.48</ecNumber>
    </recommendedName>
    <alternativeName>
        <fullName evidence="7">RNA replicase beta chain</fullName>
    </alternativeName>
</protein>
<dbReference type="InterPro" id="IPR007096">
    <property type="entry name" value="RNA-dir_Rpol_cat_phage"/>
</dbReference>
<keyword evidence="2 12" id="KW-0696">RNA-directed RNA polymerase</keyword>
<dbReference type="InterPro" id="IPR005093">
    <property type="entry name" value="RNArep_beta"/>
</dbReference>
<accession>A0A514D6R7</accession>
<dbReference type="InterPro" id="IPR043502">
    <property type="entry name" value="DNA/RNA_pol_sf"/>
</dbReference>
<evidence type="ECO:0000313" key="12">
    <source>
        <dbReference type="EMBL" id="QDH89276.1"/>
    </source>
</evidence>
<dbReference type="PROSITE" id="PS50522">
    <property type="entry name" value="RDRP_PHAGE"/>
    <property type="match status" value="1"/>
</dbReference>
<keyword evidence="9" id="KW-0479">Metal-binding</keyword>
<evidence type="ECO:0000256" key="3">
    <source>
        <dbReference type="ARBA" id="ARBA00022679"/>
    </source>
</evidence>
<evidence type="ECO:0000256" key="1">
    <source>
        <dbReference type="ARBA" id="ARBA00012494"/>
    </source>
</evidence>
<dbReference type="GO" id="GO:0003968">
    <property type="term" value="F:RNA-directed RNA polymerase activity"/>
    <property type="evidence" value="ECO:0007669"/>
    <property type="project" value="UniProtKB-KW"/>
</dbReference>
<proteinExistence type="predicted"/>
<dbReference type="EC" id="2.7.7.48" evidence="1"/>